<sequence length="250" mass="28551">MFVFLIVMLIFSATMPRISLPRTETPRLGFWQQLQWKRVFGDRHSVWLILSILAGGVFLQFQNLFTLVFTFTVTQDKLLIALLNLLYTGAAFLGLILYRKFKWNDHFCLWLGVLLLSAGFVIAMFPLKPLLILSNVLTAFGMFFFAMIWNAQQFQCIEDYAPGRKAAFLIWRESMLVGMRIVLLVFIMSLDKLEGWLYISIIGVTLASLILIPVVQAKAVRLMAHGRKKREGTEPLGEEGNLPRPPTFSA</sequence>
<protein>
    <recommendedName>
        <fullName evidence="5">MFS transporter</fullName>
    </recommendedName>
</protein>
<evidence type="ECO:0000256" key="2">
    <source>
        <dbReference type="SAM" id="Phobius"/>
    </source>
</evidence>
<dbReference type="Proteomes" id="UP001527202">
    <property type="component" value="Unassembled WGS sequence"/>
</dbReference>
<keyword evidence="2" id="KW-0472">Membrane</keyword>
<reference evidence="3 4" key="1">
    <citation type="submission" date="2022-05" db="EMBL/GenBank/DDBJ databases">
        <title>Genome Sequencing of Bee-Associated Microbes.</title>
        <authorList>
            <person name="Dunlap C."/>
        </authorList>
    </citation>
    <scope>NUCLEOTIDE SEQUENCE [LARGE SCALE GENOMIC DNA]</scope>
    <source>
        <strain evidence="3 4">NRRL B-23120</strain>
    </source>
</reference>
<evidence type="ECO:0008006" key="5">
    <source>
        <dbReference type="Google" id="ProtNLM"/>
    </source>
</evidence>
<dbReference type="InterPro" id="IPR036259">
    <property type="entry name" value="MFS_trans_sf"/>
</dbReference>
<accession>A0ABT4FKV0</accession>
<dbReference type="EMBL" id="JAMDMJ010000040">
    <property type="protein sequence ID" value="MCY9599157.1"/>
    <property type="molecule type" value="Genomic_DNA"/>
</dbReference>
<feature type="transmembrane region" description="Helical" evidence="2">
    <location>
        <begin position="107"/>
        <end position="125"/>
    </location>
</feature>
<gene>
    <name evidence="3" type="ORF">M5X16_25695</name>
</gene>
<keyword evidence="4" id="KW-1185">Reference proteome</keyword>
<feature type="transmembrane region" description="Helical" evidence="2">
    <location>
        <begin position="46"/>
        <end position="72"/>
    </location>
</feature>
<feature type="transmembrane region" description="Helical" evidence="2">
    <location>
        <begin position="78"/>
        <end position="98"/>
    </location>
</feature>
<feature type="transmembrane region" description="Helical" evidence="2">
    <location>
        <begin position="196"/>
        <end position="220"/>
    </location>
</feature>
<evidence type="ECO:0000256" key="1">
    <source>
        <dbReference type="SAM" id="MobiDB-lite"/>
    </source>
</evidence>
<name>A0ABT4FKV0_9BACL</name>
<evidence type="ECO:0000313" key="3">
    <source>
        <dbReference type="EMBL" id="MCY9599157.1"/>
    </source>
</evidence>
<evidence type="ECO:0000313" key="4">
    <source>
        <dbReference type="Proteomes" id="UP001527202"/>
    </source>
</evidence>
<feature type="transmembrane region" description="Helical" evidence="2">
    <location>
        <begin position="169"/>
        <end position="190"/>
    </location>
</feature>
<dbReference type="SUPFAM" id="SSF103473">
    <property type="entry name" value="MFS general substrate transporter"/>
    <property type="match status" value="1"/>
</dbReference>
<proteinExistence type="predicted"/>
<organism evidence="3 4">
    <name type="scientific">Paenibacillus chitinolyticus</name>
    <dbReference type="NCBI Taxonomy" id="79263"/>
    <lineage>
        <taxon>Bacteria</taxon>
        <taxon>Bacillati</taxon>
        <taxon>Bacillota</taxon>
        <taxon>Bacilli</taxon>
        <taxon>Bacillales</taxon>
        <taxon>Paenibacillaceae</taxon>
        <taxon>Paenibacillus</taxon>
    </lineage>
</organism>
<comment type="caution">
    <text evidence="3">The sequence shown here is derived from an EMBL/GenBank/DDBJ whole genome shotgun (WGS) entry which is preliminary data.</text>
</comment>
<feature type="region of interest" description="Disordered" evidence="1">
    <location>
        <begin position="230"/>
        <end position="250"/>
    </location>
</feature>
<keyword evidence="2" id="KW-0812">Transmembrane</keyword>
<keyword evidence="2" id="KW-1133">Transmembrane helix</keyword>
<feature type="transmembrane region" description="Helical" evidence="2">
    <location>
        <begin position="131"/>
        <end position="149"/>
    </location>
</feature>
<dbReference type="GeneID" id="95379097"/>
<dbReference type="RefSeq" id="WP_241688840.1">
    <property type="nucleotide sequence ID" value="NZ_CP026520.1"/>
</dbReference>